<dbReference type="AlphaFoldDB" id="A0A2S4N7E9"/>
<feature type="domain" description="DUF6980" evidence="1">
    <location>
        <begin position="6"/>
        <end position="67"/>
    </location>
</feature>
<dbReference type="EMBL" id="PQNY01000009">
    <property type="protein sequence ID" value="POS01642.1"/>
    <property type="molecule type" value="Genomic_DNA"/>
</dbReference>
<dbReference type="Pfam" id="PF22400">
    <property type="entry name" value="DUF6980"/>
    <property type="match status" value="1"/>
</dbReference>
<comment type="caution">
    <text evidence="2">The sequence shown here is derived from an EMBL/GenBank/DDBJ whole genome shotgun (WGS) entry which is preliminary data.</text>
</comment>
<gene>
    <name evidence="2" type="ORF">Q361_109102</name>
</gene>
<protein>
    <recommendedName>
        <fullName evidence="1">DUF6980 domain-containing protein</fullName>
    </recommendedName>
</protein>
<sequence length="71" mass="8308">MENELCCNTMKYHSEFKCDIHKDDFDCPDKIIYSTKKNKEFGIIIHDGGTSFIKIKFCPWCGKKLKNKSNV</sequence>
<reference evidence="2 3" key="1">
    <citation type="submission" date="2018-01" db="EMBL/GenBank/DDBJ databases">
        <title>Genomic Encyclopedia of Type Strains, Phase I: the one thousand microbial genomes (KMG-I) project.</title>
        <authorList>
            <person name="Goeker M."/>
        </authorList>
    </citation>
    <scope>NUCLEOTIDE SEQUENCE [LARGE SCALE GENOMIC DNA]</scope>
    <source>
        <strain evidence="2 3">DSM 17960</strain>
    </source>
</reference>
<accession>A0A2S4N7E9</accession>
<dbReference type="OrthoDB" id="4206464at2"/>
<dbReference type="InterPro" id="IPR053918">
    <property type="entry name" value="DUF6980"/>
</dbReference>
<dbReference type="Proteomes" id="UP000237056">
    <property type="component" value="Unassembled WGS sequence"/>
</dbReference>
<proteinExistence type="predicted"/>
<name>A0A2S4N7E9_9FLAO</name>
<evidence type="ECO:0000313" key="3">
    <source>
        <dbReference type="Proteomes" id="UP000237056"/>
    </source>
</evidence>
<evidence type="ECO:0000259" key="1">
    <source>
        <dbReference type="Pfam" id="PF22400"/>
    </source>
</evidence>
<keyword evidence="3" id="KW-1185">Reference proteome</keyword>
<evidence type="ECO:0000313" key="2">
    <source>
        <dbReference type="EMBL" id="POS01642.1"/>
    </source>
</evidence>
<organism evidence="2 3">
    <name type="scientific">Flavobacterium croceum DSM 17960</name>
    <dbReference type="NCBI Taxonomy" id="1121886"/>
    <lineage>
        <taxon>Bacteria</taxon>
        <taxon>Pseudomonadati</taxon>
        <taxon>Bacteroidota</taxon>
        <taxon>Flavobacteriia</taxon>
        <taxon>Flavobacteriales</taxon>
        <taxon>Flavobacteriaceae</taxon>
        <taxon>Flavobacterium</taxon>
    </lineage>
</organism>